<gene>
    <name evidence="15" type="primary">dnaB</name>
    <name evidence="15" type="ORF">IAC95_04600</name>
</gene>
<evidence type="ECO:0000256" key="3">
    <source>
        <dbReference type="ARBA" id="ARBA00022705"/>
    </source>
</evidence>
<dbReference type="Pfam" id="PF03796">
    <property type="entry name" value="DnaB_C"/>
    <property type="match status" value="1"/>
</dbReference>
<accession>A0A9D1J7Z2</accession>
<comment type="function">
    <text evidence="12">The main replicative DNA helicase, it participates in initiation and elongation during chromosome replication. Travels ahead of the DNA replisome, separating dsDNA into templates for DNA synthesis. A processive ATP-dependent 5'-3' DNA helicase it has DNA-dependent ATPase activity.</text>
</comment>
<dbReference type="Gene3D" id="3.40.50.300">
    <property type="entry name" value="P-loop containing nucleotide triphosphate hydrolases"/>
    <property type="match status" value="1"/>
</dbReference>
<comment type="catalytic activity">
    <reaction evidence="10 12">
        <text>ATP + H2O = ADP + phosphate + H(+)</text>
        <dbReference type="Rhea" id="RHEA:13065"/>
        <dbReference type="ChEBI" id="CHEBI:15377"/>
        <dbReference type="ChEBI" id="CHEBI:15378"/>
        <dbReference type="ChEBI" id="CHEBI:30616"/>
        <dbReference type="ChEBI" id="CHEBI:43474"/>
        <dbReference type="ChEBI" id="CHEBI:456216"/>
        <dbReference type="EC" id="5.6.2.3"/>
    </reaction>
</comment>
<comment type="caution">
    <text evidence="15">The sequence shown here is derived from an EMBL/GenBank/DDBJ whole genome shotgun (WGS) entry which is preliminary data.</text>
</comment>
<evidence type="ECO:0000256" key="7">
    <source>
        <dbReference type="ARBA" id="ARBA00022840"/>
    </source>
</evidence>
<dbReference type="InterPro" id="IPR007693">
    <property type="entry name" value="DNA_helicase_DnaB-like_N"/>
</dbReference>
<feature type="region of interest" description="Disordered" evidence="13">
    <location>
        <begin position="470"/>
        <end position="512"/>
    </location>
</feature>
<dbReference type="Pfam" id="PF00772">
    <property type="entry name" value="DnaB"/>
    <property type="match status" value="1"/>
</dbReference>
<dbReference type="InterPro" id="IPR036185">
    <property type="entry name" value="DNA_heli_DnaB-like_N_sf"/>
</dbReference>
<evidence type="ECO:0000313" key="15">
    <source>
        <dbReference type="EMBL" id="HIR66139.1"/>
    </source>
</evidence>
<dbReference type="PROSITE" id="PS51199">
    <property type="entry name" value="SF4_HELICASE"/>
    <property type="match status" value="1"/>
</dbReference>
<keyword evidence="6 12" id="KW-0347">Helicase</keyword>
<keyword evidence="3 12" id="KW-0235">DNA replication</keyword>
<dbReference type="GO" id="GO:0043139">
    <property type="term" value="F:5'-3' DNA helicase activity"/>
    <property type="evidence" value="ECO:0007669"/>
    <property type="project" value="UniProtKB-EC"/>
</dbReference>
<evidence type="ECO:0000256" key="13">
    <source>
        <dbReference type="SAM" id="MobiDB-lite"/>
    </source>
</evidence>
<sequence length="512" mass="56909">MPEKKKDQNIAYTALPNSVEAEQNVLCCIMRNSELQLEIIAQLNADDFYQPNHAIIFEAMKDISRGYHKVGEENVADTVNFTTVVDSLRRSGNLAKAGDIDYIVRLNDLLPGTANYSEYVSIVKRASTMRKLIEICGNVTKKAYSAATAEEAISYAEEAIFNLSQRGSNGGLVLLAEETARTLYKISQRFVNPDQFRGIETGFRQFDRLTNGLHGGELIVLAARPGVGKSALSMNIVENVAKKGKTVAVFSLEMSNEQLVERLLSSMSTVPLEFIKNGQLPQGETDLSRLRMAQDLISSSMQLYGNDYANIHPSEITSQCRRLKAQHGLDLVVIDYIQLMTSDIAGKNTSRQEEVQNITRSLKLMAKELDVPVIALSQLKRDAEIRNIKGEKGASEPVLSDLRESGAIEQDADIVLFIHRDSNSQTGTANYSLIVAKHRNGETATIPLYWLGKIVRFVDQDYLSQHNIQPPQSVVQQQQTVEEEDGVVNLGSDSEEEDFGDIPEDEYPVDEE</sequence>
<keyword evidence="7 12" id="KW-0067">ATP-binding</keyword>
<dbReference type="SUPFAM" id="SSF48024">
    <property type="entry name" value="N-terminal domain of DnaB helicase"/>
    <property type="match status" value="1"/>
</dbReference>
<dbReference type="InterPro" id="IPR007694">
    <property type="entry name" value="DNA_helicase_DnaB-like_C"/>
</dbReference>
<dbReference type="InterPro" id="IPR016136">
    <property type="entry name" value="DNA_helicase_N/primase_C"/>
</dbReference>
<evidence type="ECO:0000256" key="9">
    <source>
        <dbReference type="ARBA" id="ARBA00023235"/>
    </source>
</evidence>
<organism evidence="15 16">
    <name type="scientific">Candidatus Fimimonas gallinarum</name>
    <dbReference type="NCBI Taxonomy" id="2840821"/>
    <lineage>
        <taxon>Bacteria</taxon>
        <taxon>Pseudomonadati</taxon>
        <taxon>Myxococcota</taxon>
        <taxon>Myxococcia</taxon>
        <taxon>Myxococcales</taxon>
        <taxon>Cystobacterineae</taxon>
        <taxon>Myxococcaceae</taxon>
        <taxon>Myxococcaceae incertae sedis</taxon>
        <taxon>Candidatus Fimimonas</taxon>
    </lineage>
</organism>
<evidence type="ECO:0000256" key="6">
    <source>
        <dbReference type="ARBA" id="ARBA00022806"/>
    </source>
</evidence>
<evidence type="ECO:0000256" key="8">
    <source>
        <dbReference type="ARBA" id="ARBA00023125"/>
    </source>
</evidence>
<comment type="similarity">
    <text evidence="1 12">Belongs to the helicase family. DnaB subfamily.</text>
</comment>
<evidence type="ECO:0000256" key="2">
    <source>
        <dbReference type="ARBA" id="ARBA00022515"/>
    </source>
</evidence>
<dbReference type="GO" id="GO:0003677">
    <property type="term" value="F:DNA binding"/>
    <property type="evidence" value="ECO:0007669"/>
    <property type="project" value="UniProtKB-UniRule"/>
</dbReference>
<dbReference type="GO" id="GO:1990077">
    <property type="term" value="C:primosome complex"/>
    <property type="evidence" value="ECO:0007669"/>
    <property type="project" value="UniProtKB-UniRule"/>
</dbReference>
<evidence type="ECO:0000256" key="12">
    <source>
        <dbReference type="RuleBase" id="RU362085"/>
    </source>
</evidence>
<dbReference type="InterPro" id="IPR027417">
    <property type="entry name" value="P-loop_NTPase"/>
</dbReference>
<dbReference type="SUPFAM" id="SSF52540">
    <property type="entry name" value="P-loop containing nucleoside triphosphate hydrolases"/>
    <property type="match status" value="1"/>
</dbReference>
<dbReference type="EMBL" id="DVHL01000036">
    <property type="protein sequence ID" value="HIR66139.1"/>
    <property type="molecule type" value="Genomic_DNA"/>
</dbReference>
<dbReference type="InterPro" id="IPR003593">
    <property type="entry name" value="AAA+_ATPase"/>
</dbReference>
<keyword evidence="4 12" id="KW-0547">Nucleotide-binding</keyword>
<evidence type="ECO:0000256" key="10">
    <source>
        <dbReference type="ARBA" id="ARBA00048954"/>
    </source>
</evidence>
<dbReference type="Proteomes" id="UP000824200">
    <property type="component" value="Unassembled WGS sequence"/>
</dbReference>
<evidence type="ECO:0000256" key="11">
    <source>
        <dbReference type="NCBIfam" id="TIGR00665"/>
    </source>
</evidence>
<dbReference type="GO" id="GO:0005829">
    <property type="term" value="C:cytosol"/>
    <property type="evidence" value="ECO:0007669"/>
    <property type="project" value="TreeGrafter"/>
</dbReference>
<evidence type="ECO:0000256" key="4">
    <source>
        <dbReference type="ARBA" id="ARBA00022741"/>
    </source>
</evidence>
<dbReference type="SMART" id="SM00382">
    <property type="entry name" value="AAA"/>
    <property type="match status" value="1"/>
</dbReference>
<evidence type="ECO:0000259" key="14">
    <source>
        <dbReference type="PROSITE" id="PS51199"/>
    </source>
</evidence>
<dbReference type="CDD" id="cd00984">
    <property type="entry name" value="DnaB_C"/>
    <property type="match status" value="1"/>
</dbReference>
<dbReference type="GO" id="GO:0006269">
    <property type="term" value="P:DNA replication, synthesis of primer"/>
    <property type="evidence" value="ECO:0007669"/>
    <property type="project" value="UniProtKB-UniRule"/>
</dbReference>
<dbReference type="NCBIfam" id="TIGR00665">
    <property type="entry name" value="DnaB"/>
    <property type="match status" value="1"/>
</dbReference>
<dbReference type="Gene3D" id="1.10.860.10">
    <property type="entry name" value="DNAb Helicase, Chain A"/>
    <property type="match status" value="1"/>
</dbReference>
<keyword evidence="8 12" id="KW-0238">DNA-binding</keyword>
<evidence type="ECO:0000256" key="1">
    <source>
        <dbReference type="ARBA" id="ARBA00008428"/>
    </source>
</evidence>
<name>A0A9D1J7Z2_9BACT</name>
<proteinExistence type="inferred from homology"/>
<feature type="domain" description="SF4 helicase" evidence="14">
    <location>
        <begin position="192"/>
        <end position="464"/>
    </location>
</feature>
<dbReference type="PANTHER" id="PTHR30153">
    <property type="entry name" value="REPLICATIVE DNA HELICASE DNAB"/>
    <property type="match status" value="1"/>
</dbReference>
<keyword evidence="9" id="KW-0413">Isomerase</keyword>
<keyword evidence="5 12" id="KW-0378">Hydrolase</keyword>
<evidence type="ECO:0000313" key="16">
    <source>
        <dbReference type="Proteomes" id="UP000824200"/>
    </source>
</evidence>
<reference evidence="15" key="2">
    <citation type="journal article" date="2021" name="PeerJ">
        <title>Extensive microbial diversity within the chicken gut microbiome revealed by metagenomics and culture.</title>
        <authorList>
            <person name="Gilroy R."/>
            <person name="Ravi A."/>
            <person name="Getino M."/>
            <person name="Pursley I."/>
            <person name="Horton D.L."/>
            <person name="Alikhan N.F."/>
            <person name="Baker D."/>
            <person name="Gharbi K."/>
            <person name="Hall N."/>
            <person name="Watson M."/>
            <person name="Adriaenssens E.M."/>
            <person name="Foster-Nyarko E."/>
            <person name="Jarju S."/>
            <person name="Secka A."/>
            <person name="Antonio M."/>
            <person name="Oren A."/>
            <person name="Chaudhuri R.R."/>
            <person name="La Ragione R."/>
            <person name="Hildebrand F."/>
            <person name="Pallen M.J."/>
        </authorList>
    </citation>
    <scope>NUCLEOTIDE SEQUENCE</scope>
    <source>
        <strain evidence="15">CHK121-14286</strain>
    </source>
</reference>
<reference evidence="15" key="1">
    <citation type="submission" date="2020-10" db="EMBL/GenBank/DDBJ databases">
        <authorList>
            <person name="Gilroy R."/>
        </authorList>
    </citation>
    <scope>NUCLEOTIDE SEQUENCE</scope>
    <source>
        <strain evidence="15">CHK121-14286</strain>
    </source>
</reference>
<feature type="compositionally biased region" description="Acidic residues" evidence="13">
    <location>
        <begin position="493"/>
        <end position="512"/>
    </location>
</feature>
<evidence type="ECO:0000256" key="5">
    <source>
        <dbReference type="ARBA" id="ARBA00022801"/>
    </source>
</evidence>
<dbReference type="PANTHER" id="PTHR30153:SF2">
    <property type="entry name" value="REPLICATIVE DNA HELICASE"/>
    <property type="match status" value="1"/>
</dbReference>
<dbReference type="EC" id="5.6.2.3" evidence="11 12"/>
<dbReference type="GO" id="GO:0016787">
    <property type="term" value="F:hydrolase activity"/>
    <property type="evidence" value="ECO:0007669"/>
    <property type="project" value="UniProtKB-KW"/>
</dbReference>
<dbReference type="AlphaFoldDB" id="A0A9D1J7Z2"/>
<dbReference type="GO" id="GO:0005524">
    <property type="term" value="F:ATP binding"/>
    <property type="evidence" value="ECO:0007669"/>
    <property type="project" value="UniProtKB-UniRule"/>
</dbReference>
<dbReference type="InterPro" id="IPR007692">
    <property type="entry name" value="DNA_helicase_DnaB"/>
</dbReference>
<protein>
    <recommendedName>
        <fullName evidence="11 12">Replicative DNA helicase</fullName>
        <ecNumber evidence="11 12">5.6.2.3</ecNumber>
    </recommendedName>
</protein>
<keyword evidence="2 12" id="KW-0639">Primosome</keyword>